<dbReference type="InterPro" id="IPR012334">
    <property type="entry name" value="Pectin_lyas_fold"/>
</dbReference>
<evidence type="ECO:0000313" key="5">
    <source>
        <dbReference type="EMBL" id="OGX90085.1"/>
    </source>
</evidence>
<evidence type="ECO:0000256" key="3">
    <source>
        <dbReference type="ARBA" id="ARBA00023085"/>
    </source>
</evidence>
<dbReference type="Pfam" id="PF01095">
    <property type="entry name" value="Pectinesterase"/>
    <property type="match status" value="1"/>
</dbReference>
<dbReference type="Gene3D" id="2.160.20.10">
    <property type="entry name" value="Single-stranded right-handed beta-helix, Pectin lyase-like"/>
    <property type="match status" value="1"/>
</dbReference>
<evidence type="ECO:0000259" key="4">
    <source>
        <dbReference type="Pfam" id="PF01095"/>
    </source>
</evidence>
<dbReference type="GO" id="GO:0042545">
    <property type="term" value="P:cell wall modification"/>
    <property type="evidence" value="ECO:0007669"/>
    <property type="project" value="InterPro"/>
</dbReference>
<dbReference type="SUPFAM" id="SSF51126">
    <property type="entry name" value="Pectin lyase-like"/>
    <property type="match status" value="1"/>
</dbReference>
<evidence type="ECO:0000256" key="1">
    <source>
        <dbReference type="ARBA" id="ARBA00008891"/>
    </source>
</evidence>
<feature type="domain" description="Pectinesterase catalytic" evidence="4">
    <location>
        <begin position="1"/>
        <end position="134"/>
    </location>
</feature>
<comment type="caution">
    <text evidence="5">The sequence shown here is derived from an EMBL/GenBank/DDBJ whole genome shotgun (WGS) entry which is preliminary data.</text>
</comment>
<dbReference type="Proteomes" id="UP000177506">
    <property type="component" value="Unassembled WGS sequence"/>
</dbReference>
<dbReference type="EMBL" id="MDZA01000199">
    <property type="protein sequence ID" value="OGX90085.1"/>
    <property type="molecule type" value="Genomic_DNA"/>
</dbReference>
<comment type="similarity">
    <text evidence="1">Belongs to the pectinesterase family.</text>
</comment>
<dbReference type="InterPro" id="IPR011050">
    <property type="entry name" value="Pectin_lyase_fold/virulence"/>
</dbReference>
<organism evidence="5 6">
    <name type="scientific">Hymenobacter coccineus</name>
    <dbReference type="NCBI Taxonomy" id="1908235"/>
    <lineage>
        <taxon>Bacteria</taxon>
        <taxon>Pseudomonadati</taxon>
        <taxon>Bacteroidota</taxon>
        <taxon>Cytophagia</taxon>
        <taxon>Cytophagales</taxon>
        <taxon>Hymenobacteraceae</taxon>
        <taxon>Hymenobacter</taxon>
    </lineage>
</organism>
<dbReference type="AlphaFoldDB" id="A0A1G1TGV2"/>
<accession>A0A1G1TGV2</accession>
<dbReference type="PANTHER" id="PTHR31321">
    <property type="entry name" value="ACYL-COA THIOESTER HYDROLASE YBHC-RELATED"/>
    <property type="match status" value="1"/>
</dbReference>
<dbReference type="GO" id="GO:0030599">
    <property type="term" value="F:pectinesterase activity"/>
    <property type="evidence" value="ECO:0007669"/>
    <property type="project" value="InterPro"/>
</dbReference>
<proteinExistence type="inferred from homology"/>
<keyword evidence="3" id="KW-0063">Aspartyl esterase</keyword>
<dbReference type="GO" id="GO:0009279">
    <property type="term" value="C:cell outer membrane"/>
    <property type="evidence" value="ECO:0007669"/>
    <property type="project" value="TreeGrafter"/>
</dbReference>
<keyword evidence="2" id="KW-0378">Hydrolase</keyword>
<dbReference type="PANTHER" id="PTHR31321:SF57">
    <property type="entry name" value="PECTINESTERASE 53-RELATED"/>
    <property type="match status" value="1"/>
</dbReference>
<evidence type="ECO:0000313" key="6">
    <source>
        <dbReference type="Proteomes" id="UP000177506"/>
    </source>
</evidence>
<reference evidence="5 6" key="1">
    <citation type="submission" date="2016-08" db="EMBL/GenBank/DDBJ databases">
        <title>Hymenobacter coccineus sp. nov., Hymenobacter lapidarius sp. nov. and Hymenobacter glacialis sp. nov., isolated from Antarctic soil.</title>
        <authorList>
            <person name="Sedlacek I."/>
            <person name="Kralova S."/>
            <person name="Kyrova K."/>
            <person name="Maslanova I."/>
            <person name="Stankova E."/>
            <person name="Vrbovska V."/>
            <person name="Nemec M."/>
            <person name="Bartak M."/>
            <person name="Svec P."/>
            <person name="Busse H.-J."/>
            <person name="Pantucek R."/>
        </authorList>
    </citation>
    <scope>NUCLEOTIDE SEQUENCE [LARGE SCALE GENOMIC DNA]</scope>
    <source>
        <strain evidence="5 6">CCM 8649</strain>
    </source>
</reference>
<name>A0A1G1TGV2_9BACT</name>
<protein>
    <recommendedName>
        <fullName evidence="4">Pectinesterase catalytic domain-containing protein</fullName>
    </recommendedName>
</protein>
<keyword evidence="6" id="KW-1185">Reference proteome</keyword>
<evidence type="ECO:0000256" key="2">
    <source>
        <dbReference type="ARBA" id="ARBA00022801"/>
    </source>
</evidence>
<gene>
    <name evidence="5" type="ORF">BEN49_07495</name>
</gene>
<dbReference type="InterPro" id="IPR000070">
    <property type="entry name" value="Pectinesterase_cat"/>
</dbReference>
<sequence>MDFIFGSSTAWFENCDIVCKTAGFVTAASTPDTISYGYVLHRCRISAPAPAGSVALGRPWRPFPKTVYLDCELSAAIRPAGWDEWNKTANQKTAYYAEYQSRGPGAAPQQRAPWAHQLTAAEAQRYTPAQALHGWNSLAE</sequence>